<proteinExistence type="predicted"/>
<evidence type="ECO:0000313" key="3">
    <source>
        <dbReference type="EMBL" id="KAH3678066.1"/>
    </source>
</evidence>
<dbReference type="Proteomes" id="UP000788993">
    <property type="component" value="Unassembled WGS sequence"/>
</dbReference>
<dbReference type="AlphaFoldDB" id="A0A9P8TH14"/>
<name>A0A9P8TH14_9ASCO</name>
<feature type="region of interest" description="Disordered" evidence="2">
    <location>
        <begin position="315"/>
        <end position="373"/>
    </location>
</feature>
<keyword evidence="4" id="KW-1185">Reference proteome</keyword>
<feature type="compositionally biased region" description="Acidic residues" evidence="2">
    <location>
        <begin position="363"/>
        <end position="373"/>
    </location>
</feature>
<dbReference type="EMBL" id="JAEUBD010000095">
    <property type="protein sequence ID" value="KAH3678066.1"/>
    <property type="molecule type" value="Genomic_DNA"/>
</dbReference>
<evidence type="ECO:0000313" key="4">
    <source>
        <dbReference type="Proteomes" id="UP000788993"/>
    </source>
</evidence>
<feature type="coiled-coil region" evidence="1">
    <location>
        <begin position="263"/>
        <end position="297"/>
    </location>
</feature>
<comment type="caution">
    <text evidence="3">The sequence shown here is derived from an EMBL/GenBank/DDBJ whole genome shotgun (WGS) entry which is preliminary data.</text>
</comment>
<keyword evidence="1" id="KW-0175">Coiled coil</keyword>
<reference evidence="3" key="2">
    <citation type="submission" date="2021-01" db="EMBL/GenBank/DDBJ databases">
        <authorList>
            <person name="Schikora-Tamarit M.A."/>
        </authorList>
    </citation>
    <scope>NUCLEOTIDE SEQUENCE</scope>
    <source>
        <strain evidence="3">NCAIM Y.01608</strain>
    </source>
</reference>
<evidence type="ECO:0000256" key="1">
    <source>
        <dbReference type="SAM" id="Coils"/>
    </source>
</evidence>
<accession>A0A9P8TH14</accession>
<gene>
    <name evidence="3" type="ORF">OGATHE_000721</name>
</gene>
<feature type="region of interest" description="Disordered" evidence="2">
    <location>
        <begin position="219"/>
        <end position="249"/>
    </location>
</feature>
<reference evidence="3" key="1">
    <citation type="journal article" date="2021" name="Open Biol.">
        <title>Shared evolutionary footprints suggest mitochondrial oxidative damage underlies multiple complex I losses in fungi.</title>
        <authorList>
            <person name="Schikora-Tamarit M.A."/>
            <person name="Marcet-Houben M."/>
            <person name="Nosek J."/>
            <person name="Gabaldon T."/>
        </authorList>
    </citation>
    <scope>NUCLEOTIDE SEQUENCE</scope>
    <source>
        <strain evidence="3">NCAIM Y.01608</strain>
    </source>
</reference>
<organism evidence="3 4">
    <name type="scientific">Ogataea polymorpha</name>
    <dbReference type="NCBI Taxonomy" id="460523"/>
    <lineage>
        <taxon>Eukaryota</taxon>
        <taxon>Fungi</taxon>
        <taxon>Dikarya</taxon>
        <taxon>Ascomycota</taxon>
        <taxon>Saccharomycotina</taxon>
        <taxon>Pichiomycetes</taxon>
        <taxon>Pichiales</taxon>
        <taxon>Pichiaceae</taxon>
        <taxon>Ogataea</taxon>
    </lineage>
</organism>
<feature type="compositionally biased region" description="Basic and acidic residues" evidence="2">
    <location>
        <begin position="315"/>
        <end position="327"/>
    </location>
</feature>
<evidence type="ECO:0000256" key="2">
    <source>
        <dbReference type="SAM" id="MobiDB-lite"/>
    </source>
</evidence>
<feature type="coiled-coil region" evidence="1">
    <location>
        <begin position="151"/>
        <end position="192"/>
    </location>
</feature>
<sequence>MLDILPLKQYQENYQAILDGNPLPYGNLRGKVLDSEKFWRDYGDYEPVLRQHVPEKYHKYFSTPTKPHAHQSFDDSVEVGRSYNLSPVKKREPSYGLKDSEKLADDVFDADKKMYVSRSDDDDPSRSLFQQTYKVLSYDRSAQGEKLNSLVRKISTEFDEVKDENRILRRENTELRAKIRQLQDENHRITSTSQLVKKKFDKYYMETMKLREALAELKNSATSAATAPAPEPHNPSPAKSERPATPEKVVSADTIDDQLASNEEKMKRLALTTQEELEKLEAENSRLLKQKQVLKHNADVLTVITVGDGVVKVEQKRPKAPKMDPGEPKTPQVQIKHLKRDSTPPKASASCPVCSPAGKADFDSDELSDDSVPLDDTMIYKKTHKSNLLNIGRKHS</sequence>
<protein>
    <submittedName>
        <fullName evidence="3">Uncharacterized protein</fullName>
    </submittedName>
</protein>